<evidence type="ECO:0000256" key="1">
    <source>
        <dbReference type="SAM" id="SignalP"/>
    </source>
</evidence>
<dbReference type="Pfam" id="PF00656">
    <property type="entry name" value="Peptidase_C14"/>
    <property type="match status" value="1"/>
</dbReference>
<dbReference type="GO" id="GO:0004197">
    <property type="term" value="F:cysteine-type endopeptidase activity"/>
    <property type="evidence" value="ECO:0007669"/>
    <property type="project" value="InterPro"/>
</dbReference>
<dbReference type="InterPro" id="IPR052039">
    <property type="entry name" value="Caspase-related_regulators"/>
</dbReference>
<dbReference type="EMBL" id="CAADFM010000038">
    <property type="protein sequence ID" value="VFK10468.1"/>
    <property type="molecule type" value="Genomic_DNA"/>
</dbReference>
<dbReference type="InterPro" id="IPR001309">
    <property type="entry name" value="Pept_C14_p20"/>
</dbReference>
<dbReference type="PANTHER" id="PTHR22576">
    <property type="entry name" value="MUCOSA ASSOCIATED LYMPHOID TISSUE LYMPHOMA TRANSLOCATION PROTEIN 1/PARACASPASE"/>
    <property type="match status" value="1"/>
</dbReference>
<dbReference type="InterPro" id="IPR029030">
    <property type="entry name" value="Caspase-like_dom_sf"/>
</dbReference>
<protein>
    <submittedName>
        <fullName evidence="3">Caspase domain-containing protein</fullName>
    </submittedName>
</protein>
<dbReference type="AlphaFoldDB" id="A0A450W084"/>
<feature type="chain" id="PRO_5033432606" evidence="1">
    <location>
        <begin position="32"/>
        <end position="270"/>
    </location>
</feature>
<dbReference type="InterPro" id="IPR011600">
    <property type="entry name" value="Pept_C14_caspase"/>
</dbReference>
<dbReference type="Gene3D" id="3.40.50.1460">
    <property type="match status" value="1"/>
</dbReference>
<proteinExistence type="predicted"/>
<dbReference type="EMBL" id="CAADFP010000040">
    <property type="protein sequence ID" value="VFK26919.1"/>
    <property type="molecule type" value="Genomic_DNA"/>
</dbReference>
<name>A0A450W084_9GAMM</name>
<dbReference type="GO" id="GO:0006508">
    <property type="term" value="P:proteolysis"/>
    <property type="evidence" value="ECO:0007669"/>
    <property type="project" value="InterPro"/>
</dbReference>
<accession>A0A450W084</accession>
<dbReference type="SUPFAM" id="SSF52129">
    <property type="entry name" value="Caspase-like"/>
    <property type="match status" value="1"/>
</dbReference>
<sequence>MNIENMNIVHNRLISILLVVFSLLWMGAAQADANAGPSRIGNPDPIYFYASQSGKKILNQGSDRGSPFVGALIELLARHELTFGEFSAQLIEGTMEKSRGFQRPDVSATSISSVLQLCALRLLPKPRSRRRVALVLAYSDYSSANLPSLPSAKVDMARIADAFRRAGFDAVRMVLDPGRGEIDGALKDFTALSRESDLAVIYAAGHGIEAEGNIYLIPSSYPFLRKSILLDKRTLPLARLGATLQANRANFVFYAGGRDNPFAADPKNRP</sequence>
<gene>
    <name evidence="3" type="ORF">BECKLPF1236A_GA0070988_1003817</name>
    <name evidence="4" type="ORF">BECKLPF1236C_GA0070990_1004016</name>
</gene>
<dbReference type="PROSITE" id="PS50208">
    <property type="entry name" value="CASPASE_P20"/>
    <property type="match status" value="1"/>
</dbReference>
<feature type="signal peptide" evidence="1">
    <location>
        <begin position="1"/>
        <end position="31"/>
    </location>
</feature>
<keyword evidence="1" id="KW-0732">Signal</keyword>
<evidence type="ECO:0000313" key="4">
    <source>
        <dbReference type="EMBL" id="VFK26919.1"/>
    </source>
</evidence>
<evidence type="ECO:0000313" key="3">
    <source>
        <dbReference type="EMBL" id="VFK10468.1"/>
    </source>
</evidence>
<evidence type="ECO:0000259" key="2">
    <source>
        <dbReference type="PROSITE" id="PS50208"/>
    </source>
</evidence>
<organism evidence="3">
    <name type="scientific">Candidatus Kentrum sp. LPFa</name>
    <dbReference type="NCBI Taxonomy" id="2126335"/>
    <lineage>
        <taxon>Bacteria</taxon>
        <taxon>Pseudomonadati</taxon>
        <taxon>Pseudomonadota</taxon>
        <taxon>Gammaproteobacteria</taxon>
        <taxon>Candidatus Kentrum</taxon>
    </lineage>
</organism>
<dbReference type="PANTHER" id="PTHR22576:SF37">
    <property type="entry name" value="MUCOSA-ASSOCIATED LYMPHOID TISSUE LYMPHOMA TRANSLOCATION PROTEIN 1"/>
    <property type="match status" value="1"/>
</dbReference>
<feature type="domain" description="Caspase family p20" evidence="2">
    <location>
        <begin position="129"/>
        <end position="209"/>
    </location>
</feature>
<reference evidence="3" key="1">
    <citation type="submission" date="2019-02" db="EMBL/GenBank/DDBJ databases">
        <authorList>
            <person name="Gruber-Vodicka R. H."/>
            <person name="Seah K. B. B."/>
        </authorList>
    </citation>
    <scope>NUCLEOTIDE SEQUENCE</scope>
    <source>
        <strain evidence="3">BECK_S312</strain>
        <strain evidence="4">BECK_S426</strain>
    </source>
</reference>